<dbReference type="InterPro" id="IPR056083">
    <property type="entry name" value="DUF7666"/>
</dbReference>
<accession>N9SXY9</accession>
<dbReference type="Proteomes" id="UP000013084">
    <property type="component" value="Unassembled WGS sequence"/>
</dbReference>
<dbReference type="HOGENOM" id="CLU_145758_0_0_6"/>
<sequence length="134" mass="14742">MAKSKKKVVEQTPVATPVETITTYKGFNQDFTCRGFQYEIGKTYTHDGAVKACGSGFHACEHPLDVLGYYPPSQSRYAVVEQSGDLSREDGGDTKVASRSISLKFEISIADLVKFAIDYTFNKCTPIDPKSPAF</sequence>
<dbReference type="EMBL" id="APRN01000038">
    <property type="protein sequence ID" value="ENX56187.1"/>
    <property type="molecule type" value="Genomic_DNA"/>
</dbReference>
<evidence type="ECO:0000313" key="2">
    <source>
        <dbReference type="EMBL" id="ENX56187.1"/>
    </source>
</evidence>
<dbReference type="RefSeq" id="WP_005205008.1">
    <property type="nucleotide sequence ID" value="NZ_KB850072.1"/>
</dbReference>
<proteinExistence type="predicted"/>
<evidence type="ECO:0000313" key="3">
    <source>
        <dbReference type="Proteomes" id="UP000013084"/>
    </source>
</evidence>
<feature type="domain" description="DUF7666" evidence="1">
    <location>
        <begin position="21"/>
        <end position="114"/>
    </location>
</feature>
<comment type="caution">
    <text evidence="2">The sequence shown here is derived from an EMBL/GenBank/DDBJ whole genome shotgun (WGS) entry which is preliminary data.</text>
</comment>
<organism evidence="2 3">
    <name type="scientific">Acinetobacter higginsii</name>
    <dbReference type="NCBI Taxonomy" id="70347"/>
    <lineage>
        <taxon>Bacteria</taxon>
        <taxon>Pseudomonadati</taxon>
        <taxon>Pseudomonadota</taxon>
        <taxon>Gammaproteobacteria</taxon>
        <taxon>Moraxellales</taxon>
        <taxon>Moraxellaceae</taxon>
        <taxon>Acinetobacter</taxon>
    </lineage>
</organism>
<keyword evidence="3" id="KW-1185">Reference proteome</keyword>
<dbReference type="Pfam" id="PF24703">
    <property type="entry name" value="DUF7666"/>
    <property type="match status" value="1"/>
</dbReference>
<feature type="non-terminal residue" evidence="2">
    <location>
        <position position="134"/>
    </location>
</feature>
<protein>
    <recommendedName>
        <fullName evidence="1">DUF7666 domain-containing protein</fullName>
    </recommendedName>
</protein>
<name>N9SXY9_9GAMM</name>
<evidence type="ECO:0000259" key="1">
    <source>
        <dbReference type="Pfam" id="PF24703"/>
    </source>
</evidence>
<dbReference type="AlphaFoldDB" id="N9SXY9"/>
<gene>
    <name evidence="2" type="ORF">F902_03284</name>
</gene>
<reference evidence="2 3" key="1">
    <citation type="submission" date="2013-02" db="EMBL/GenBank/DDBJ databases">
        <title>The Genome Sequence of Acinetobacter sp. CIP 70.18.</title>
        <authorList>
            <consortium name="The Broad Institute Genome Sequencing Platform"/>
            <consortium name="The Broad Institute Genome Sequencing Center for Infectious Disease"/>
            <person name="Cerqueira G."/>
            <person name="Feldgarden M."/>
            <person name="Courvalin P."/>
            <person name="Perichon B."/>
            <person name="Grillot-Courvalin C."/>
            <person name="Clermont D."/>
            <person name="Rocha E."/>
            <person name="Yoon E.-J."/>
            <person name="Nemec A."/>
            <person name="Walker B."/>
            <person name="Young S.K."/>
            <person name="Zeng Q."/>
            <person name="Gargeya S."/>
            <person name="Fitzgerald M."/>
            <person name="Haas B."/>
            <person name="Abouelleil A."/>
            <person name="Alvarado L."/>
            <person name="Arachchi H.M."/>
            <person name="Berlin A.M."/>
            <person name="Chapman S.B."/>
            <person name="Dewar J."/>
            <person name="Goldberg J."/>
            <person name="Griggs A."/>
            <person name="Gujja S."/>
            <person name="Hansen M."/>
            <person name="Howarth C."/>
            <person name="Imamovic A."/>
            <person name="Larimer J."/>
            <person name="McCowan C."/>
            <person name="Murphy C."/>
            <person name="Neiman D."/>
            <person name="Pearson M."/>
            <person name="Priest M."/>
            <person name="Roberts A."/>
            <person name="Saif S."/>
            <person name="Shea T."/>
            <person name="Sisk P."/>
            <person name="Sykes S."/>
            <person name="Wortman J."/>
            <person name="Nusbaum C."/>
            <person name="Birren B."/>
        </authorList>
    </citation>
    <scope>NUCLEOTIDE SEQUENCE [LARGE SCALE GENOMIC DNA]</scope>
    <source>
        <strain evidence="2 3">CIP 70.18</strain>
    </source>
</reference>